<dbReference type="InParanoid" id="A0BQN7"/>
<dbReference type="Proteomes" id="UP000000600">
    <property type="component" value="Unassembled WGS sequence"/>
</dbReference>
<dbReference type="OMA" id="ITLEHEF"/>
<dbReference type="KEGG" id="ptm:GSPATT00031083001"/>
<dbReference type="EMBL" id="CT868010">
    <property type="protein sequence ID" value="CAK60854.1"/>
    <property type="molecule type" value="Genomic_DNA"/>
</dbReference>
<proteinExistence type="predicted"/>
<keyword evidence="2" id="KW-1185">Reference proteome</keyword>
<dbReference type="RefSeq" id="XP_001428252.1">
    <property type="nucleotide sequence ID" value="XM_001428215.1"/>
</dbReference>
<dbReference type="PANTHER" id="PTHR33706:SF1">
    <property type="entry name" value="TPR REPEAT PROTEIN"/>
    <property type="match status" value="1"/>
</dbReference>
<protein>
    <recommendedName>
        <fullName evidence="3">MORN repeat protein</fullName>
    </recommendedName>
</protein>
<dbReference type="HOGENOM" id="CLU_024034_1_0_1"/>
<accession>A0BQN7</accession>
<sequence>MCKPYDLQYHRAQQKELQIENYQCQHSISEYQYIYWDFENRRFKKIKYEVSFTKEKQIKYIQNGQVLRIEQAINSLQKPDILTNLEQIKYLQWSGKYGQNTMKIGRWSATWNKDIILESGGYYSEDGQKQGLWRDLTRNYWSEAKVYEIGLYIDNKRSGKWKYIYNNNEIGGGFYDEQGEKIGKWIELSEYFWKQGYVVYDGEYKNGKRYGVWNVLHKRNGQKQLKLIGFGSYENTQEDDLILDSVKVGKWVELNYGFWDLAQILHTGTYKEGKKIGRWDILYRISNNKPFEIIGGGTYDDRLEGQVISSSLKNGKWIELIEGFWRDNQITYKGEYHNGVKVGQWDIYYYNEDTEDIELTGGGSYIEKVNDQNIVSSVKIGKWIELIDNFESEIQVTFIGEYDNGKKVGRWDTFYKKEQLQN</sequence>
<organism evidence="1 2">
    <name type="scientific">Paramecium tetraurelia</name>
    <dbReference type="NCBI Taxonomy" id="5888"/>
    <lineage>
        <taxon>Eukaryota</taxon>
        <taxon>Sar</taxon>
        <taxon>Alveolata</taxon>
        <taxon>Ciliophora</taxon>
        <taxon>Intramacronucleata</taxon>
        <taxon>Oligohymenophorea</taxon>
        <taxon>Peniculida</taxon>
        <taxon>Parameciidae</taxon>
        <taxon>Paramecium</taxon>
    </lineage>
</organism>
<dbReference type="GeneID" id="5014039"/>
<name>A0BQN7_PARTE</name>
<gene>
    <name evidence="1" type="ORF">GSPATT00031083001</name>
</gene>
<evidence type="ECO:0008006" key="3">
    <source>
        <dbReference type="Google" id="ProtNLM"/>
    </source>
</evidence>
<dbReference type="PANTHER" id="PTHR33706">
    <property type="entry name" value="MORN VARIANT REPEAT PROTEIN"/>
    <property type="match status" value="1"/>
</dbReference>
<dbReference type="SUPFAM" id="SSF82185">
    <property type="entry name" value="Histone H3 K4-specific methyltransferase SET7/9 N-terminal domain"/>
    <property type="match status" value="2"/>
</dbReference>
<dbReference type="OrthoDB" id="309341at2759"/>
<evidence type="ECO:0000313" key="2">
    <source>
        <dbReference type="Proteomes" id="UP000000600"/>
    </source>
</evidence>
<dbReference type="AlphaFoldDB" id="A0BQN7"/>
<evidence type="ECO:0000313" key="1">
    <source>
        <dbReference type="EMBL" id="CAK60854.1"/>
    </source>
</evidence>
<reference evidence="1 2" key="1">
    <citation type="journal article" date="2006" name="Nature">
        <title>Global trends of whole-genome duplications revealed by the ciliate Paramecium tetraurelia.</title>
        <authorList>
            <consortium name="Genoscope"/>
            <person name="Aury J.-M."/>
            <person name="Jaillon O."/>
            <person name="Duret L."/>
            <person name="Noel B."/>
            <person name="Jubin C."/>
            <person name="Porcel B.M."/>
            <person name="Segurens B."/>
            <person name="Daubin V."/>
            <person name="Anthouard V."/>
            <person name="Aiach N."/>
            <person name="Arnaiz O."/>
            <person name="Billaut A."/>
            <person name="Beisson J."/>
            <person name="Blanc I."/>
            <person name="Bouhouche K."/>
            <person name="Camara F."/>
            <person name="Duharcourt S."/>
            <person name="Guigo R."/>
            <person name="Gogendeau D."/>
            <person name="Katinka M."/>
            <person name="Keller A.-M."/>
            <person name="Kissmehl R."/>
            <person name="Klotz C."/>
            <person name="Koll F."/>
            <person name="Le Moue A."/>
            <person name="Lepere C."/>
            <person name="Malinsky S."/>
            <person name="Nowacki M."/>
            <person name="Nowak J.K."/>
            <person name="Plattner H."/>
            <person name="Poulain J."/>
            <person name="Ruiz F."/>
            <person name="Serrano V."/>
            <person name="Zagulski M."/>
            <person name="Dessen P."/>
            <person name="Betermier M."/>
            <person name="Weissenbach J."/>
            <person name="Scarpelli C."/>
            <person name="Schachter V."/>
            <person name="Sperling L."/>
            <person name="Meyer E."/>
            <person name="Cohen J."/>
            <person name="Wincker P."/>
        </authorList>
    </citation>
    <scope>NUCLEOTIDE SEQUENCE [LARGE SCALE GENOMIC DNA]</scope>
    <source>
        <strain evidence="1 2">Stock d4-2</strain>
    </source>
</reference>